<accession>A0ABS2CDN7</accession>
<protein>
    <submittedName>
        <fullName evidence="2">Phosphotransferase</fullName>
    </submittedName>
</protein>
<dbReference type="InterPro" id="IPR011009">
    <property type="entry name" value="Kinase-like_dom_sf"/>
</dbReference>
<evidence type="ECO:0000259" key="1">
    <source>
        <dbReference type="Pfam" id="PF01636"/>
    </source>
</evidence>
<feature type="domain" description="Aminoglycoside phosphotransferase" evidence="1">
    <location>
        <begin position="35"/>
        <end position="160"/>
    </location>
</feature>
<sequence length="184" mass="20437">METSHYREPALGLAAQVGLENVTVAGEVPSFYGHVVFITSEQGEYVVKFSRQAGRLASEVNALNRLRPHSVLPMPEILFHGFVASEQGELDTLLMPRLSGVPAWELPEFLPNPQQTAQMIVEQMLAWHAVSDARGFEHADGSFTNEFLPAFESWTRPLQQFIVANDSPFSPRVARSVCQIMGRA</sequence>
<keyword evidence="3" id="KW-1185">Reference proteome</keyword>
<proteinExistence type="predicted"/>
<evidence type="ECO:0000313" key="2">
    <source>
        <dbReference type="EMBL" id="MBM5572240.1"/>
    </source>
</evidence>
<name>A0ABS2CDN7_9NEIS</name>
<evidence type="ECO:0000313" key="3">
    <source>
        <dbReference type="Proteomes" id="UP001195660"/>
    </source>
</evidence>
<organism evidence="2 3">
    <name type="scientific">Deefgea chitinilytica</name>
    <dbReference type="NCBI Taxonomy" id="570276"/>
    <lineage>
        <taxon>Bacteria</taxon>
        <taxon>Pseudomonadati</taxon>
        <taxon>Pseudomonadota</taxon>
        <taxon>Betaproteobacteria</taxon>
        <taxon>Neisseriales</taxon>
        <taxon>Chitinibacteraceae</taxon>
        <taxon>Deefgea</taxon>
    </lineage>
</organism>
<dbReference type="EMBL" id="WOFE01000006">
    <property type="protein sequence ID" value="MBM5572240.1"/>
    <property type="molecule type" value="Genomic_DNA"/>
</dbReference>
<dbReference type="Proteomes" id="UP001195660">
    <property type="component" value="Unassembled WGS sequence"/>
</dbReference>
<dbReference type="SUPFAM" id="SSF56112">
    <property type="entry name" value="Protein kinase-like (PK-like)"/>
    <property type="match status" value="1"/>
</dbReference>
<dbReference type="InterPro" id="IPR002575">
    <property type="entry name" value="Aminoglycoside_PTrfase"/>
</dbReference>
<reference evidence="2 3" key="1">
    <citation type="submission" date="2019-11" db="EMBL/GenBank/DDBJ databases">
        <title>Novel Deefgea species.</title>
        <authorList>
            <person name="Han J.-H."/>
        </authorList>
    </citation>
    <scope>NUCLEOTIDE SEQUENCE [LARGE SCALE GENOMIC DNA]</scope>
    <source>
        <strain evidence="2 3">LMG 24817</strain>
    </source>
</reference>
<dbReference type="Pfam" id="PF01636">
    <property type="entry name" value="APH"/>
    <property type="match status" value="1"/>
</dbReference>
<dbReference type="RefSeq" id="WP_203571573.1">
    <property type="nucleotide sequence ID" value="NZ_WOFE01000006.1"/>
</dbReference>
<comment type="caution">
    <text evidence="2">The sequence shown here is derived from an EMBL/GenBank/DDBJ whole genome shotgun (WGS) entry which is preliminary data.</text>
</comment>
<gene>
    <name evidence="2" type="ORF">GM173_11695</name>
</gene>